<dbReference type="EMBL" id="LACI01001372">
    <property type="protein sequence ID" value="KJU84605.1"/>
    <property type="molecule type" value="Genomic_DNA"/>
</dbReference>
<keyword evidence="3" id="KW-1185">Reference proteome</keyword>
<comment type="caution">
    <text evidence="2">The sequence shown here is derived from an EMBL/GenBank/DDBJ whole genome shotgun (WGS) entry which is preliminary data.</text>
</comment>
<accession>A0A0F3GRL2</accession>
<protein>
    <recommendedName>
        <fullName evidence="4">Secreted protein</fullName>
    </recommendedName>
</protein>
<name>A0A0F3GRL2_9BACT</name>
<feature type="signal peptide" evidence="1">
    <location>
        <begin position="1"/>
        <end position="34"/>
    </location>
</feature>
<reference evidence="2 3" key="1">
    <citation type="submission" date="2015-02" db="EMBL/GenBank/DDBJ databases">
        <title>Single-cell genomics of uncultivated deep-branching MTB reveals a conserved set of magnetosome genes.</title>
        <authorList>
            <person name="Kolinko S."/>
            <person name="Richter M."/>
            <person name="Glockner F.O."/>
            <person name="Brachmann A."/>
            <person name="Schuler D."/>
        </authorList>
    </citation>
    <scope>NUCLEOTIDE SEQUENCE [LARGE SCALE GENOMIC DNA]</scope>
    <source>
        <strain evidence="2">TM-1</strain>
    </source>
</reference>
<dbReference type="AlphaFoldDB" id="A0A0F3GRL2"/>
<evidence type="ECO:0000313" key="2">
    <source>
        <dbReference type="EMBL" id="KJU84605.1"/>
    </source>
</evidence>
<organism evidence="2 3">
    <name type="scientific">Candidatus Magnetobacterium bavaricum</name>
    <dbReference type="NCBI Taxonomy" id="29290"/>
    <lineage>
        <taxon>Bacteria</taxon>
        <taxon>Pseudomonadati</taxon>
        <taxon>Nitrospirota</taxon>
        <taxon>Thermodesulfovibrionia</taxon>
        <taxon>Thermodesulfovibrionales</taxon>
        <taxon>Candidatus Magnetobacteriaceae</taxon>
        <taxon>Candidatus Magnetobacterium</taxon>
    </lineage>
</organism>
<evidence type="ECO:0000313" key="3">
    <source>
        <dbReference type="Proteomes" id="UP000033423"/>
    </source>
</evidence>
<feature type="non-terminal residue" evidence="2">
    <location>
        <position position="82"/>
    </location>
</feature>
<gene>
    <name evidence="2" type="ORF">MBAV_003201</name>
</gene>
<keyword evidence="1" id="KW-0732">Signal</keyword>
<evidence type="ECO:0000256" key="1">
    <source>
        <dbReference type="SAM" id="SignalP"/>
    </source>
</evidence>
<sequence length="82" mass="8809">MNTNNTNHRFSYLLLVILTAAWLIQPCLTGAAHAGTVSLPQTGQTTTYAAGDDGALQIGVAWSNPRFTDNRDQTMTDNLTGL</sequence>
<evidence type="ECO:0008006" key="4">
    <source>
        <dbReference type="Google" id="ProtNLM"/>
    </source>
</evidence>
<dbReference type="Proteomes" id="UP000033423">
    <property type="component" value="Unassembled WGS sequence"/>
</dbReference>
<feature type="chain" id="PRO_5002461201" description="Secreted protein" evidence="1">
    <location>
        <begin position="35"/>
        <end position="82"/>
    </location>
</feature>
<proteinExistence type="predicted"/>